<dbReference type="Proteomes" id="UP000189369">
    <property type="component" value="Chromosome"/>
</dbReference>
<keyword evidence="16" id="KW-1185">Reference proteome</keyword>
<evidence type="ECO:0000313" key="13">
    <source>
        <dbReference type="EMBL" id="HJH25049.1"/>
    </source>
</evidence>
<evidence type="ECO:0000256" key="11">
    <source>
        <dbReference type="ARBA" id="ARBA00049878"/>
    </source>
</evidence>
<evidence type="ECO:0000313" key="16">
    <source>
        <dbReference type="Proteomes" id="UP000783934"/>
    </source>
</evidence>
<dbReference type="UniPathway" id="UPA00344"/>
<dbReference type="Pfam" id="PF02391">
    <property type="entry name" value="MoaE"/>
    <property type="match status" value="1"/>
</dbReference>
<dbReference type="OrthoDB" id="9803224at2"/>
<evidence type="ECO:0000256" key="10">
    <source>
        <dbReference type="ARBA" id="ARBA00032474"/>
    </source>
</evidence>
<dbReference type="CDD" id="cd00756">
    <property type="entry name" value="MoaE"/>
    <property type="match status" value="1"/>
</dbReference>
<reference evidence="13" key="3">
    <citation type="journal article" date="2021" name="PeerJ">
        <title>Extensive microbial diversity within the chicken gut microbiome revealed by metagenomics and culture.</title>
        <authorList>
            <person name="Gilroy R."/>
            <person name="Ravi A."/>
            <person name="Getino M."/>
            <person name="Pursley I."/>
            <person name="Horton D.L."/>
            <person name="Alikhan N.F."/>
            <person name="Baker D."/>
            <person name="Gharbi K."/>
            <person name="Hall N."/>
            <person name="Watson M."/>
            <person name="Adriaenssens E.M."/>
            <person name="Foster-Nyarko E."/>
            <person name="Jarju S."/>
            <person name="Secka A."/>
            <person name="Antonio M."/>
            <person name="Oren A."/>
            <person name="Chaudhuri R.R."/>
            <person name="La Ragione R."/>
            <person name="Hildebrand F."/>
            <person name="Pallen M.J."/>
        </authorList>
    </citation>
    <scope>NUCLEOTIDE SEQUENCE</scope>
    <source>
        <strain evidence="13">CHK175-13533</strain>
    </source>
</reference>
<evidence type="ECO:0000313" key="14">
    <source>
        <dbReference type="EMBL" id="NJB64796.1"/>
    </source>
</evidence>
<dbReference type="AlphaFoldDB" id="A0A1U9K1N9"/>
<accession>A0A1U9K1N9</accession>
<evidence type="ECO:0000256" key="2">
    <source>
        <dbReference type="ARBA" id="ARBA00005426"/>
    </source>
</evidence>
<comment type="catalytic activity">
    <reaction evidence="11">
        <text>2 [molybdopterin-synthase sulfur-carrier protein]-C-terminal-Gly-aminoethanethioate + cyclic pyranopterin phosphate + H2O = molybdopterin + 2 [molybdopterin-synthase sulfur-carrier protein]-C-terminal Gly-Gly + 2 H(+)</text>
        <dbReference type="Rhea" id="RHEA:26333"/>
        <dbReference type="Rhea" id="RHEA-COMP:12202"/>
        <dbReference type="Rhea" id="RHEA-COMP:19907"/>
        <dbReference type="ChEBI" id="CHEBI:15377"/>
        <dbReference type="ChEBI" id="CHEBI:15378"/>
        <dbReference type="ChEBI" id="CHEBI:58698"/>
        <dbReference type="ChEBI" id="CHEBI:59648"/>
        <dbReference type="ChEBI" id="CHEBI:90778"/>
        <dbReference type="ChEBI" id="CHEBI:232372"/>
        <dbReference type="EC" id="2.8.1.12"/>
    </reaction>
</comment>
<protein>
    <recommendedName>
        <fullName evidence="4">Molybdopterin synthase catalytic subunit</fullName>
        <ecNumber evidence="3">2.8.1.12</ecNumber>
    </recommendedName>
    <alternativeName>
        <fullName evidence="9">MPT synthase subunit 2</fullName>
    </alternativeName>
    <alternativeName>
        <fullName evidence="7">Molybdenum cofactor biosynthesis protein E</fullName>
    </alternativeName>
    <alternativeName>
        <fullName evidence="8">Molybdopterin-converting factor large subunit</fullName>
    </alternativeName>
    <alternativeName>
        <fullName evidence="10">Molybdopterin-converting factor subunit 2</fullName>
    </alternativeName>
</protein>
<evidence type="ECO:0000256" key="4">
    <source>
        <dbReference type="ARBA" id="ARBA00013858"/>
    </source>
</evidence>
<dbReference type="GO" id="GO:0006777">
    <property type="term" value="P:Mo-molybdopterin cofactor biosynthetic process"/>
    <property type="evidence" value="ECO:0007669"/>
    <property type="project" value="UniProtKB-KW"/>
</dbReference>
<evidence type="ECO:0000256" key="3">
    <source>
        <dbReference type="ARBA" id="ARBA00011950"/>
    </source>
</evidence>
<evidence type="ECO:0000256" key="6">
    <source>
        <dbReference type="ARBA" id="ARBA00026066"/>
    </source>
</evidence>
<dbReference type="Proteomes" id="UP000700248">
    <property type="component" value="Unassembled WGS sequence"/>
</dbReference>
<evidence type="ECO:0000256" key="8">
    <source>
        <dbReference type="ARBA" id="ARBA00030407"/>
    </source>
</evidence>
<comment type="subunit">
    <text evidence="6">Heterotetramer of 2 MoaD subunits and 2 MoaE subunits. Also stable as homodimer. The enzyme changes between these two forms during catalysis.</text>
</comment>
<dbReference type="EMBL" id="DYTQ01000112">
    <property type="protein sequence ID" value="HJH25049.1"/>
    <property type="molecule type" value="Genomic_DNA"/>
</dbReference>
<dbReference type="RefSeq" id="WP_077734571.1">
    <property type="nucleotide sequence ID" value="NZ_BMCQ01000001.1"/>
</dbReference>
<dbReference type="EMBL" id="CP019697">
    <property type="protein sequence ID" value="AQS51947.1"/>
    <property type="molecule type" value="Genomic_DNA"/>
</dbReference>
<evidence type="ECO:0000313" key="12">
    <source>
        <dbReference type="EMBL" id="AQS51947.1"/>
    </source>
</evidence>
<sequence length="153" mass="17519">MVIVQEHDFNAAQLIADLHQAHQGHAGALLTFMGYVRDFNPDAPTDTLFLEHYPGMCEREITAICEHAKQRWDILDYCVVHRVGEMHLGEQIVFVGVTSVHRGDAFAAGEYIIDALKTRAPFWKREKLQSGEKFWVQQREADALKTAKWESHD</sequence>
<dbReference type="STRING" id="643674.PAEH1_11050"/>
<comment type="pathway">
    <text evidence="1">Cofactor biosynthesis; molybdopterin biosynthesis.</text>
</comment>
<comment type="similarity">
    <text evidence="2">Belongs to the MoaE family.</text>
</comment>
<organism evidence="12 15">
    <name type="scientific">Paenalcaligenes hominis</name>
    <dbReference type="NCBI Taxonomy" id="643674"/>
    <lineage>
        <taxon>Bacteria</taxon>
        <taxon>Pseudomonadati</taxon>
        <taxon>Pseudomonadota</taxon>
        <taxon>Betaproteobacteria</taxon>
        <taxon>Burkholderiales</taxon>
        <taxon>Alcaligenaceae</taxon>
        <taxon>Paenalcaligenes</taxon>
    </lineage>
</organism>
<dbReference type="Gene3D" id="3.90.1170.40">
    <property type="entry name" value="Molybdopterin biosynthesis MoaE subunit"/>
    <property type="match status" value="1"/>
</dbReference>
<evidence type="ECO:0000256" key="1">
    <source>
        <dbReference type="ARBA" id="ARBA00005046"/>
    </source>
</evidence>
<dbReference type="InterPro" id="IPR036563">
    <property type="entry name" value="MoaE_sf"/>
</dbReference>
<reference evidence="14 16" key="2">
    <citation type="submission" date="2020-03" db="EMBL/GenBank/DDBJ databases">
        <title>Genomic Encyclopedia of Type Strains, Phase IV (KMG-IV): sequencing the most valuable type-strain genomes for metagenomic binning, comparative biology and taxonomic classification.</title>
        <authorList>
            <person name="Goeker M."/>
        </authorList>
    </citation>
    <scope>NUCLEOTIDE SEQUENCE [LARGE SCALE GENOMIC DNA]</scope>
    <source>
        <strain evidence="14 16">DSM 26613</strain>
    </source>
</reference>
<gene>
    <name evidence="14" type="ORF">GGR41_001025</name>
    <name evidence="13" type="ORF">K8U84_10920</name>
    <name evidence="12" type="ORF">PAEH1_11050</name>
</gene>
<evidence type="ECO:0000256" key="5">
    <source>
        <dbReference type="ARBA" id="ARBA00023150"/>
    </source>
</evidence>
<dbReference type="GO" id="GO:0030366">
    <property type="term" value="F:molybdopterin synthase activity"/>
    <property type="evidence" value="ECO:0007669"/>
    <property type="project" value="UniProtKB-EC"/>
</dbReference>
<proteinExistence type="inferred from homology"/>
<dbReference type="SUPFAM" id="SSF54690">
    <property type="entry name" value="Molybdopterin synthase subunit MoaE"/>
    <property type="match status" value="1"/>
</dbReference>
<keyword evidence="14" id="KW-0808">Transferase</keyword>
<dbReference type="EC" id="2.8.1.12" evidence="3"/>
<dbReference type="Proteomes" id="UP000783934">
    <property type="component" value="Unassembled WGS sequence"/>
</dbReference>
<keyword evidence="5" id="KW-0501">Molybdenum cofactor biosynthesis</keyword>
<evidence type="ECO:0000313" key="15">
    <source>
        <dbReference type="Proteomes" id="UP000189369"/>
    </source>
</evidence>
<name>A0A1U9K1N9_9BURK</name>
<reference evidence="12 15" key="1">
    <citation type="submission" date="2017-01" db="EMBL/GenBank/DDBJ databases">
        <title>Complete Genome Sequence of Paenalcaligenes hominis, Isolated from a paraplegic Patient with neurogenic bladder.</title>
        <authorList>
            <person name="Mukhopadhyay R."/>
            <person name="Joaquin J."/>
            <person name="Hogue R."/>
            <person name="Kilaru A."/>
            <person name="Jospin G."/>
            <person name="Mars K."/>
            <person name="Eisen J.A."/>
            <person name="Chaturvedi V."/>
        </authorList>
    </citation>
    <scope>NUCLEOTIDE SEQUENCE [LARGE SCALE GENOMIC DNA]</scope>
    <source>
        <strain evidence="12 15">15S00501</strain>
    </source>
</reference>
<evidence type="ECO:0000256" key="7">
    <source>
        <dbReference type="ARBA" id="ARBA00029745"/>
    </source>
</evidence>
<evidence type="ECO:0000256" key="9">
    <source>
        <dbReference type="ARBA" id="ARBA00030781"/>
    </source>
</evidence>
<dbReference type="KEGG" id="phn:PAEH1_11050"/>
<dbReference type="EMBL" id="JAATIZ010000002">
    <property type="protein sequence ID" value="NJB64796.1"/>
    <property type="molecule type" value="Genomic_DNA"/>
</dbReference>
<reference evidence="13" key="4">
    <citation type="submission" date="2021-09" db="EMBL/GenBank/DDBJ databases">
        <authorList>
            <person name="Gilroy R."/>
        </authorList>
    </citation>
    <scope>NUCLEOTIDE SEQUENCE</scope>
    <source>
        <strain evidence="13">CHK175-13533</strain>
    </source>
</reference>
<dbReference type="PANTHER" id="PTHR23404">
    <property type="entry name" value="MOLYBDOPTERIN SYNTHASE RELATED"/>
    <property type="match status" value="1"/>
</dbReference>
<dbReference type="InterPro" id="IPR003448">
    <property type="entry name" value="Mopterin_biosynth_MoaE"/>
</dbReference>